<dbReference type="SUPFAM" id="SSF53335">
    <property type="entry name" value="S-adenosyl-L-methionine-dependent methyltransferases"/>
    <property type="match status" value="1"/>
</dbReference>
<dbReference type="AlphaFoldDB" id="M0LY60"/>
<dbReference type="eggNOG" id="arCOG04734">
    <property type="taxonomic scope" value="Archaea"/>
</dbReference>
<comment type="caution">
    <text evidence="1">The sequence shown here is derived from an EMBL/GenBank/DDBJ whole genome shotgun (WGS) entry which is preliminary data.</text>
</comment>
<name>M0LY60_9EURY</name>
<organism evidence="1 2">
    <name type="scientific">Halococcus hamelinensis 100A6</name>
    <dbReference type="NCBI Taxonomy" id="1132509"/>
    <lineage>
        <taxon>Archaea</taxon>
        <taxon>Methanobacteriati</taxon>
        <taxon>Methanobacteriota</taxon>
        <taxon>Stenosarchaea group</taxon>
        <taxon>Halobacteria</taxon>
        <taxon>Halobacteriales</taxon>
        <taxon>Halococcaceae</taxon>
        <taxon>Halococcus</taxon>
    </lineage>
</organism>
<evidence type="ECO:0000313" key="2">
    <source>
        <dbReference type="Proteomes" id="UP000011566"/>
    </source>
</evidence>
<dbReference type="EMBL" id="AOMB01000030">
    <property type="protein sequence ID" value="EMA38502.1"/>
    <property type="molecule type" value="Genomic_DNA"/>
</dbReference>
<dbReference type="Proteomes" id="UP000011566">
    <property type="component" value="Unassembled WGS sequence"/>
</dbReference>
<dbReference type="Gene3D" id="3.40.50.150">
    <property type="entry name" value="Vaccinia Virus protein VP39"/>
    <property type="match status" value="1"/>
</dbReference>
<reference evidence="1 2" key="1">
    <citation type="journal article" date="2014" name="PLoS Genet.">
        <title>Phylogenetically driven sequencing of extremely halophilic archaea reveals strategies for static and dynamic osmo-response.</title>
        <authorList>
            <person name="Becker E.A."/>
            <person name="Seitzer P.M."/>
            <person name="Tritt A."/>
            <person name="Larsen D."/>
            <person name="Krusor M."/>
            <person name="Yao A.I."/>
            <person name="Wu D."/>
            <person name="Madern D."/>
            <person name="Eisen J.A."/>
            <person name="Darling A.E."/>
            <person name="Facciotti M.T."/>
        </authorList>
    </citation>
    <scope>NUCLEOTIDE SEQUENCE [LARGE SCALE GENOMIC DNA]</scope>
    <source>
        <strain evidence="1 2">100A6</strain>
    </source>
</reference>
<evidence type="ECO:0000313" key="1">
    <source>
        <dbReference type="EMBL" id="EMA38502.1"/>
    </source>
</evidence>
<protein>
    <submittedName>
        <fullName evidence="1">Uncharacterized protein</fullName>
    </submittedName>
</protein>
<dbReference type="PATRIC" id="fig|1132509.6.peg.2285"/>
<dbReference type="OrthoDB" id="56895at2157"/>
<dbReference type="RefSeq" id="WP_007693470.1">
    <property type="nucleotide sequence ID" value="NZ_AJRK01000428.1"/>
</dbReference>
<dbReference type="InterPro" id="IPR029063">
    <property type="entry name" value="SAM-dependent_MTases_sf"/>
</dbReference>
<sequence>MTGDDPLGLAVYDHHRGERDEPLVDRDGTATREQPIQRFYFDARDPEREAAEWESSWLSGPALDIGAGAGRDTLHFQAEFETVALEVSERLVGTMRERGVRDARLGDMFALREAFERDRFRSAFAFGTQVCLAGSMQGLRRFLGDLAFVTTPDGTALLHSYDPDREATSEILGYREDPTPGLAHRVYHTTYRDQHETLFFRLFSPDRLREAAVGTGWRVAEVRRFSTDANDYVAALEKR</sequence>
<keyword evidence="2" id="KW-1185">Reference proteome</keyword>
<proteinExistence type="predicted"/>
<accession>M0LY60</accession>
<gene>
    <name evidence="1" type="ORF">C447_10117</name>
</gene>